<keyword evidence="3" id="KW-0815">Transposition</keyword>
<evidence type="ECO:0000256" key="7">
    <source>
        <dbReference type="ARBA" id="ARBA00023172"/>
    </source>
</evidence>
<dbReference type="PANTHER" id="PTHR30405:SF25">
    <property type="entry name" value="RNA-GUIDED DNA ENDONUCLEASE INSQ-RELATED"/>
    <property type="match status" value="1"/>
</dbReference>
<keyword evidence="6" id="KW-0238">DNA-binding</keyword>
<dbReference type="KEGG" id="ppm:PPSC2_27640"/>
<keyword evidence="4" id="KW-0479">Metal-binding</keyword>
<dbReference type="InterPro" id="IPR010095">
    <property type="entry name" value="Cas12f1-like_TNB"/>
</dbReference>
<sequence>MQHGQDFSSKNLRHKAYKYRIYPNRMQQQLIHQMFGCCRFVFNHFLAMWNNSYAATGKGLSYNTCATQLPALKQQCDWLKKVDSIALQSAVRHVADSFARYFKKQTQAPRFKNRKHPVQSYTTRYTHGNIAVNGSKLKLPKLGWLRFANSRQCEGRILSATVRRNAAGNYFVSLVCEVEVAPLLVNDKSIGIDLGLKTFAVTSDGMRVSHPKALSQYEKKLACWQRRLARRTKDGSNWQKAKQKVALIHERIANIRHDFLHKLSTKLIHENQTISIEHLRVANMLKNHKLAKSIADASWSEFSRQLTYKAEWYGRTLKMADTFAPTSQACHVCGEINPEVKNLSVRQWVCPSCKTLHDRDVNAAHNIKDVAI</sequence>
<dbReference type="InterPro" id="IPR001959">
    <property type="entry name" value="Transposase"/>
</dbReference>
<dbReference type="Pfam" id="PF07282">
    <property type="entry name" value="Cas12f1-like_TNB"/>
    <property type="match status" value="1"/>
</dbReference>
<dbReference type="GO" id="GO:0046872">
    <property type="term" value="F:metal ion binding"/>
    <property type="evidence" value="ECO:0007669"/>
    <property type="project" value="UniProtKB-KW"/>
</dbReference>
<dbReference type="RefSeq" id="WP_013385902.1">
    <property type="nucleotide sequence ID" value="NC_014628.2"/>
</dbReference>
<dbReference type="NCBIfam" id="NF038281">
    <property type="entry name" value="IS200_TnpB"/>
    <property type="match status" value="1"/>
</dbReference>
<name>E3EKN7_PAEPS</name>
<evidence type="ECO:0000256" key="6">
    <source>
        <dbReference type="ARBA" id="ARBA00023125"/>
    </source>
</evidence>
<evidence type="ECO:0000256" key="1">
    <source>
        <dbReference type="ARBA" id="ARBA00008761"/>
    </source>
</evidence>
<feature type="domain" description="Probable transposase IS891/IS1136/IS1341" evidence="8">
    <location>
        <begin position="174"/>
        <end position="287"/>
    </location>
</feature>
<dbReference type="GO" id="GO:0003677">
    <property type="term" value="F:DNA binding"/>
    <property type="evidence" value="ECO:0007669"/>
    <property type="project" value="UniProtKB-KW"/>
</dbReference>
<dbReference type="InterPro" id="IPR053522">
    <property type="entry name" value="RNA-guided_endonuclease_TnpB"/>
</dbReference>
<keyword evidence="5" id="KW-0862">Zinc</keyword>
<dbReference type="PATRIC" id="fig|886882.15.peg.5855"/>
<reference evidence="11 12" key="1">
    <citation type="journal article" date="2011" name="J. Bacteriol.">
        <title>Complete genome sequence of Paenibacillus polymyxa SC2, a strain of plant growth-promoting Rhizobacterium with broad-spectrum antimicrobial activity.</title>
        <authorList>
            <person name="Ma M."/>
            <person name="Wang C."/>
            <person name="Ding Y."/>
            <person name="Li L."/>
            <person name="Shen D."/>
            <person name="Jiang X."/>
            <person name="Guan D."/>
            <person name="Cao F."/>
            <person name="Chen H."/>
            <person name="Feng R."/>
            <person name="Wang X."/>
            <person name="Ge Y."/>
            <person name="Yao L."/>
            <person name="Bing X."/>
            <person name="Yang X."/>
            <person name="Li J."/>
            <person name="Du B."/>
        </authorList>
    </citation>
    <scope>NUCLEOTIDE SEQUENCE [LARGE SCALE GENOMIC DNA]</scope>
    <source>
        <strain evidence="11 12">SC2</strain>
        <plasmid evidence="12">pSC2</plasmid>
    </source>
</reference>
<dbReference type="GO" id="GO:0032196">
    <property type="term" value="P:transposition"/>
    <property type="evidence" value="ECO:0007669"/>
    <property type="project" value="UniProtKB-KW"/>
</dbReference>
<feature type="domain" description="Cas12f1-like TNB" evidence="9">
    <location>
        <begin position="299"/>
        <end position="367"/>
    </location>
</feature>
<dbReference type="Pfam" id="PF01385">
    <property type="entry name" value="OrfB_IS605"/>
    <property type="match status" value="1"/>
</dbReference>
<evidence type="ECO:0000259" key="8">
    <source>
        <dbReference type="Pfam" id="PF01385"/>
    </source>
</evidence>
<organism evidence="11 12">
    <name type="scientific">Paenibacillus polymyxa (strain SC2)</name>
    <name type="common">Bacillus polymyxa</name>
    <dbReference type="NCBI Taxonomy" id="886882"/>
    <lineage>
        <taxon>Bacteria</taxon>
        <taxon>Bacillati</taxon>
        <taxon>Bacillota</taxon>
        <taxon>Bacilli</taxon>
        <taxon>Bacillales</taxon>
        <taxon>Paenibacillaceae</taxon>
        <taxon>Paenibacillus</taxon>
    </lineage>
</organism>
<keyword evidence="7" id="KW-0233">DNA recombination</keyword>
<accession>E3EKN7</accession>
<evidence type="ECO:0000256" key="4">
    <source>
        <dbReference type="ARBA" id="ARBA00022723"/>
    </source>
</evidence>
<proteinExistence type="inferred from homology"/>
<evidence type="ECO:0000256" key="2">
    <source>
        <dbReference type="ARBA" id="ARBA00011044"/>
    </source>
</evidence>
<dbReference type="HOGENOM" id="CLU_032903_0_0_9"/>
<dbReference type="InterPro" id="IPR051399">
    <property type="entry name" value="RNA-guided_DNA_endo/Transpos"/>
</dbReference>
<dbReference type="NCBIfam" id="NF040570">
    <property type="entry name" value="guided_TnpB"/>
    <property type="match status" value="1"/>
</dbReference>
<dbReference type="AlphaFoldDB" id="E3EKN7"/>
<dbReference type="InterPro" id="IPR021027">
    <property type="entry name" value="Transposase_put_HTH"/>
</dbReference>
<evidence type="ECO:0000313" key="12">
    <source>
        <dbReference type="Proteomes" id="UP000006868"/>
    </source>
</evidence>
<protein>
    <submittedName>
        <fullName evidence="11">Transposase</fullName>
    </submittedName>
</protein>
<evidence type="ECO:0000256" key="3">
    <source>
        <dbReference type="ARBA" id="ARBA00022578"/>
    </source>
</evidence>
<dbReference type="Pfam" id="PF12323">
    <property type="entry name" value="HTH_OrfB_IS605"/>
    <property type="match status" value="1"/>
</dbReference>
<dbReference type="PANTHER" id="PTHR30405">
    <property type="entry name" value="TRANSPOSASE"/>
    <property type="match status" value="1"/>
</dbReference>
<geneLocation type="plasmid" evidence="11 12">
    <name>pSC2</name>
</geneLocation>
<dbReference type="OrthoDB" id="56768at2"/>
<dbReference type="NCBIfam" id="TIGR01766">
    <property type="entry name" value="IS200/IS605 family accessory protein TnpB-like domain"/>
    <property type="match status" value="1"/>
</dbReference>
<comment type="similarity">
    <text evidence="2">In the N-terminal section; belongs to the transposase 2 family.</text>
</comment>
<dbReference type="Proteomes" id="UP000006868">
    <property type="component" value="Plasmid pSC2"/>
</dbReference>
<evidence type="ECO:0000259" key="9">
    <source>
        <dbReference type="Pfam" id="PF07282"/>
    </source>
</evidence>
<dbReference type="GO" id="GO:0006310">
    <property type="term" value="P:DNA recombination"/>
    <property type="evidence" value="ECO:0007669"/>
    <property type="project" value="UniProtKB-KW"/>
</dbReference>
<evidence type="ECO:0000313" key="11">
    <source>
        <dbReference type="EMBL" id="ADO59488.1"/>
    </source>
</evidence>
<dbReference type="EMBL" id="CP002214">
    <property type="protein sequence ID" value="ADO59488.1"/>
    <property type="molecule type" value="Genomic_DNA"/>
</dbReference>
<dbReference type="eggNOG" id="COG0675">
    <property type="taxonomic scope" value="Bacteria"/>
</dbReference>
<gene>
    <name evidence="11" type="ORF">PPSC2_27640</name>
</gene>
<comment type="similarity">
    <text evidence="1">In the C-terminal section; belongs to the transposase 35 family.</text>
</comment>
<feature type="domain" description="Transposase putative helix-turn-helix" evidence="10">
    <location>
        <begin position="14"/>
        <end position="58"/>
    </location>
</feature>
<evidence type="ECO:0000256" key="5">
    <source>
        <dbReference type="ARBA" id="ARBA00022833"/>
    </source>
</evidence>
<evidence type="ECO:0000259" key="10">
    <source>
        <dbReference type="Pfam" id="PF12323"/>
    </source>
</evidence>
<keyword evidence="11" id="KW-0614">Plasmid</keyword>